<evidence type="ECO:0000259" key="1">
    <source>
        <dbReference type="Pfam" id="PF13435"/>
    </source>
</evidence>
<dbReference type="RefSeq" id="WP_207859574.1">
    <property type="nucleotide sequence ID" value="NZ_JAFREP010000013.1"/>
</dbReference>
<evidence type="ECO:0000313" key="2">
    <source>
        <dbReference type="EMBL" id="MBO1319669.1"/>
    </source>
</evidence>
<organism evidence="2 3">
    <name type="scientific">Acanthopleuribacter pedis</name>
    <dbReference type="NCBI Taxonomy" id="442870"/>
    <lineage>
        <taxon>Bacteria</taxon>
        <taxon>Pseudomonadati</taxon>
        <taxon>Acidobacteriota</taxon>
        <taxon>Holophagae</taxon>
        <taxon>Acanthopleuribacterales</taxon>
        <taxon>Acanthopleuribacteraceae</taxon>
        <taxon>Acanthopleuribacter</taxon>
    </lineage>
</organism>
<dbReference type="InterPro" id="IPR008969">
    <property type="entry name" value="CarboxyPept-like_regulatory"/>
</dbReference>
<dbReference type="Proteomes" id="UP000664417">
    <property type="component" value="Unassembled WGS sequence"/>
</dbReference>
<dbReference type="SUPFAM" id="SSF49464">
    <property type="entry name" value="Carboxypeptidase regulatory domain-like"/>
    <property type="match status" value="1"/>
</dbReference>
<dbReference type="SUPFAM" id="SSF48695">
    <property type="entry name" value="Multiheme cytochromes"/>
    <property type="match status" value="1"/>
</dbReference>
<reference evidence="2" key="1">
    <citation type="submission" date="2021-03" db="EMBL/GenBank/DDBJ databases">
        <authorList>
            <person name="Wang G."/>
        </authorList>
    </citation>
    <scope>NUCLEOTIDE SEQUENCE</scope>
    <source>
        <strain evidence="2">KCTC 12899</strain>
    </source>
</reference>
<dbReference type="InterPro" id="IPR036280">
    <property type="entry name" value="Multihaem_cyt_sf"/>
</dbReference>
<dbReference type="Gene3D" id="1.10.1130.10">
    <property type="entry name" value="Flavocytochrome C3, Chain A"/>
    <property type="match status" value="1"/>
</dbReference>
<keyword evidence="3" id="KW-1185">Reference proteome</keyword>
<name>A0A8J7Q9V9_9BACT</name>
<accession>A0A8J7Q9V9</accession>
<gene>
    <name evidence="2" type="ORF">J3U88_14435</name>
</gene>
<comment type="caution">
    <text evidence="2">The sequence shown here is derived from an EMBL/GenBank/DDBJ whole genome shotgun (WGS) entry which is preliminary data.</text>
</comment>
<protein>
    <recommendedName>
        <fullName evidence="1">Cytochrome c-552/4 domain-containing protein</fullName>
    </recommendedName>
</protein>
<dbReference type="EMBL" id="JAFREP010000013">
    <property type="protein sequence ID" value="MBO1319669.1"/>
    <property type="molecule type" value="Genomic_DNA"/>
</dbReference>
<proteinExistence type="predicted"/>
<dbReference type="AlphaFoldDB" id="A0A8J7Q9V9"/>
<feature type="domain" description="Cytochrome c-552/4" evidence="1">
    <location>
        <begin position="103"/>
        <end position="199"/>
    </location>
</feature>
<evidence type="ECO:0000313" key="3">
    <source>
        <dbReference type="Proteomes" id="UP000664417"/>
    </source>
</evidence>
<dbReference type="InterPro" id="IPR023155">
    <property type="entry name" value="Cyt_c-552/4"/>
</dbReference>
<sequence length="616" mass="66095">MLLSPCLAQIQGIVVAEDGQHALPEAQVRIQGSSLATLSDDGGFFSLDDTRPFPFKLVAGAQGYYNRAITIADTGALENLIFELEAVDTTVIPDHPFNAPASCSGCHPNQFSEWLRSPMAQTGLNTWVFDLLSGDATEGGTGGFVYQRDSVHRLTHPNSDCSACHSPVHWLSDIENAGMGDFHNPNQAMREGVQCEVCHRALEIDESKLNWPGVFPASFRLLRGPQIIQFGLLGDADYADNSIMRPGYNPLMQDTLCASCHEDNNDHDGDGDFEDAGSVPHETTYSEYLRYRETADPESVQTCVGCHMPATNSAGFCSFSNVIRDPGTIRSHELRGTSPDYLENALTMTVETTAASVQNPQLSVAVNLTNDRTGHAVPTGIAIRNMLLLVEVRDSNGLLLNQTAGTVVDSVGGVGDSVGEVGDSVGGIGDSVGGSADAENGYYAGLPGQAFYKNLARGDGERVFYTEADRVLADNRIQPGETYRGVFAFEAGPSSDADGPLSVDVRLIYRRAFFDLIQAKGWVETGLGDPLPDIAPPHFGTLMERAQETTSFCDLKGLDVTPGIQIADINLLTAAWRQPLPYPFATGETTSVLDLAALVSCLPAPMEQQPAKSEAP</sequence>
<dbReference type="Pfam" id="PF13435">
    <property type="entry name" value="Cytochrome_C554"/>
    <property type="match status" value="1"/>
</dbReference>